<dbReference type="Pfam" id="PF11255">
    <property type="entry name" value="DUF3054"/>
    <property type="match status" value="1"/>
</dbReference>
<dbReference type="Proteomes" id="UP000199039">
    <property type="component" value="Unassembled WGS sequence"/>
</dbReference>
<name>A0A1G6N1W2_9MICO</name>
<keyword evidence="1" id="KW-0472">Membrane</keyword>
<reference evidence="2 3" key="1">
    <citation type="submission" date="2016-09" db="EMBL/GenBank/DDBJ databases">
        <authorList>
            <person name="Capua I."/>
            <person name="De Benedictis P."/>
            <person name="Joannis T."/>
            <person name="Lombin L.H."/>
            <person name="Cattoli G."/>
        </authorList>
    </citation>
    <scope>NUCLEOTIDE SEQUENCE [LARGE SCALE GENOMIC DNA]</scope>
    <source>
        <strain evidence="2 3">ISLP-3</strain>
    </source>
</reference>
<feature type="transmembrane region" description="Helical" evidence="1">
    <location>
        <begin position="12"/>
        <end position="32"/>
    </location>
</feature>
<feature type="transmembrane region" description="Helical" evidence="1">
    <location>
        <begin position="115"/>
        <end position="138"/>
    </location>
</feature>
<gene>
    <name evidence="2" type="ORF">SAMN05216410_2029</name>
</gene>
<proteinExistence type="predicted"/>
<evidence type="ECO:0000313" key="3">
    <source>
        <dbReference type="Proteomes" id="UP000199039"/>
    </source>
</evidence>
<dbReference type="EMBL" id="FMYH01000003">
    <property type="protein sequence ID" value="SDC61803.1"/>
    <property type="molecule type" value="Genomic_DNA"/>
</dbReference>
<dbReference type="AlphaFoldDB" id="A0A1G6N1W2"/>
<keyword evidence="1" id="KW-1133">Transmembrane helix</keyword>
<dbReference type="RefSeq" id="WP_217629141.1">
    <property type="nucleotide sequence ID" value="NZ_FMYH01000003.1"/>
</dbReference>
<accession>A0A1G6N1W2</accession>
<dbReference type="InterPro" id="IPR021414">
    <property type="entry name" value="DUF3054"/>
</dbReference>
<evidence type="ECO:0008006" key="4">
    <source>
        <dbReference type="Google" id="ProtNLM"/>
    </source>
</evidence>
<keyword evidence="1" id="KW-0812">Transmembrane</keyword>
<organism evidence="2 3">
    <name type="scientific">Sanguibacter gelidistatuariae</name>
    <dbReference type="NCBI Taxonomy" id="1814289"/>
    <lineage>
        <taxon>Bacteria</taxon>
        <taxon>Bacillati</taxon>
        <taxon>Actinomycetota</taxon>
        <taxon>Actinomycetes</taxon>
        <taxon>Micrococcales</taxon>
        <taxon>Sanguibacteraceae</taxon>
        <taxon>Sanguibacter</taxon>
    </lineage>
</organism>
<evidence type="ECO:0000313" key="2">
    <source>
        <dbReference type="EMBL" id="SDC61803.1"/>
    </source>
</evidence>
<feature type="transmembrane region" description="Helical" evidence="1">
    <location>
        <begin position="44"/>
        <end position="63"/>
    </location>
</feature>
<evidence type="ECO:0000256" key="1">
    <source>
        <dbReference type="SAM" id="Phobius"/>
    </source>
</evidence>
<protein>
    <recommendedName>
        <fullName evidence="4">DUF3054 domain-containing protein</fullName>
    </recommendedName>
</protein>
<feature type="transmembrane region" description="Helical" evidence="1">
    <location>
        <begin position="84"/>
        <end position="103"/>
    </location>
</feature>
<sequence>MQNTSLRTRPVWAFLLDAVCVLVFAMGGRSSHEEANSIGGIAQTAWPFLVGLGVGWIVVVAAARRATIAGGEGPGGPGTRTARWGHLSVLPVGCVLVLSSWALGMGLRLVTDRGASGAFPIVALAFLTLTLIGWRAVVSLVSRRGSQRSSVPTP</sequence>
<keyword evidence="3" id="KW-1185">Reference proteome</keyword>